<organism evidence="2 3">
    <name type="scientific">Protopolystoma xenopodis</name>
    <dbReference type="NCBI Taxonomy" id="117903"/>
    <lineage>
        <taxon>Eukaryota</taxon>
        <taxon>Metazoa</taxon>
        <taxon>Spiralia</taxon>
        <taxon>Lophotrochozoa</taxon>
        <taxon>Platyhelminthes</taxon>
        <taxon>Monogenea</taxon>
        <taxon>Polyopisthocotylea</taxon>
        <taxon>Polystomatidea</taxon>
        <taxon>Polystomatidae</taxon>
        <taxon>Protopolystoma</taxon>
    </lineage>
</organism>
<proteinExistence type="predicted"/>
<name>A0A3S5B921_9PLAT</name>
<feature type="compositionally biased region" description="Low complexity" evidence="1">
    <location>
        <begin position="247"/>
        <end position="270"/>
    </location>
</feature>
<feature type="compositionally biased region" description="Pro residues" evidence="1">
    <location>
        <begin position="215"/>
        <end position="229"/>
    </location>
</feature>
<feature type="compositionally biased region" description="Low complexity" evidence="1">
    <location>
        <begin position="181"/>
        <end position="193"/>
    </location>
</feature>
<gene>
    <name evidence="2" type="ORF">PXEA_LOCUS36977</name>
</gene>
<evidence type="ECO:0000256" key="1">
    <source>
        <dbReference type="SAM" id="MobiDB-lite"/>
    </source>
</evidence>
<feature type="region of interest" description="Disordered" evidence="1">
    <location>
        <begin position="32"/>
        <end position="106"/>
    </location>
</feature>
<feature type="compositionally biased region" description="Polar residues" evidence="1">
    <location>
        <begin position="55"/>
        <end position="66"/>
    </location>
</feature>
<sequence length="270" mass="26702">MNSLQVDLEFIKSHLSAEVWRSLVDELVDRKGDLDEEASVSGKSTAGRVLGPDESSPSADVSTPASSGPVAAEFPLPTASGAQFPGAPPNGVGGGRATSPAGRARLFEPRLSVPQLLGPSPLSCLSSASAATGPPGNTLPPVGGTDTPAPLSSAGVAGSHGLPPSCPPFCGVGLAMRRRSSLSPSLSTSSVASCRPVSPSMTISTPSGDVCPSTTPTPPAPPAPPPRLSVPPTTHNISSTPPPPPIKHSSSPSTSSSSSSSFSSSSSSAS</sequence>
<accession>A0A3S5B921</accession>
<dbReference type="Proteomes" id="UP000784294">
    <property type="component" value="Unassembled WGS sequence"/>
</dbReference>
<evidence type="ECO:0000313" key="2">
    <source>
        <dbReference type="EMBL" id="VEL43537.1"/>
    </source>
</evidence>
<comment type="caution">
    <text evidence="2">The sequence shown here is derived from an EMBL/GenBank/DDBJ whole genome shotgun (WGS) entry which is preliminary data.</text>
</comment>
<feature type="region of interest" description="Disordered" evidence="1">
    <location>
        <begin position="126"/>
        <end position="270"/>
    </location>
</feature>
<feature type="compositionally biased region" description="Low complexity" evidence="1">
    <location>
        <begin position="230"/>
        <end position="239"/>
    </location>
</feature>
<keyword evidence="3" id="KW-1185">Reference proteome</keyword>
<evidence type="ECO:0000313" key="3">
    <source>
        <dbReference type="Proteomes" id="UP000784294"/>
    </source>
</evidence>
<protein>
    <submittedName>
        <fullName evidence="2">Uncharacterized protein</fullName>
    </submittedName>
</protein>
<reference evidence="2" key="1">
    <citation type="submission" date="2018-11" db="EMBL/GenBank/DDBJ databases">
        <authorList>
            <consortium name="Pathogen Informatics"/>
        </authorList>
    </citation>
    <scope>NUCLEOTIDE SEQUENCE</scope>
</reference>
<dbReference type="EMBL" id="CAAALY010282450">
    <property type="protein sequence ID" value="VEL43537.1"/>
    <property type="molecule type" value="Genomic_DNA"/>
</dbReference>
<dbReference type="AlphaFoldDB" id="A0A3S5B921"/>
<feature type="non-terminal residue" evidence="2">
    <location>
        <position position="270"/>
    </location>
</feature>